<keyword evidence="2" id="KW-1185">Reference proteome</keyword>
<reference evidence="1" key="2">
    <citation type="submission" date="2007-10" db="EMBL/GenBank/DDBJ databases">
        <authorList>
            <person name="Myers G.S."/>
        </authorList>
    </citation>
    <scope>NUCLEOTIDE SEQUENCE [LARGE SCALE GENOMIC DNA]</scope>
</reference>
<dbReference type="EMBL" id="AAQJ02000001">
    <property type="protein sequence ID" value="EDP45728.1"/>
    <property type="molecule type" value="Genomic_DNA"/>
</dbReference>
<reference evidence="1" key="1">
    <citation type="submission" date="2006-04" db="EMBL/GenBank/DDBJ databases">
        <authorList>
            <person name="Seshadri R."/>
            <person name="Federici B.A."/>
        </authorList>
    </citation>
    <scope>NUCLEOTIDE SEQUENCE [LARGE SCALE GENOMIC DNA]</scope>
</reference>
<protein>
    <submittedName>
        <fullName evidence="1">Uncharacterized protein</fullName>
    </submittedName>
</protein>
<gene>
    <name evidence="1" type="ORF">RICGR_0816</name>
</gene>
<accession>A8PMS3</accession>
<sequence length="44" mass="5467">MYARYFYKKRYKEARVDHFNYLNKYNKLFIPKRLFTSSLIGVIA</sequence>
<evidence type="ECO:0000313" key="2">
    <source>
        <dbReference type="Proteomes" id="UP000054075"/>
    </source>
</evidence>
<evidence type="ECO:0000313" key="1">
    <source>
        <dbReference type="EMBL" id="EDP45728.1"/>
    </source>
</evidence>
<proteinExistence type="predicted"/>
<comment type="caution">
    <text evidence="1">The sequence shown here is derived from an EMBL/GenBank/DDBJ whole genome shotgun (WGS) entry which is preliminary data.</text>
</comment>
<dbReference type="Proteomes" id="UP000054075">
    <property type="component" value="Unassembled WGS sequence"/>
</dbReference>
<dbReference type="AlphaFoldDB" id="A8PMS3"/>
<organism evidence="1 2">
    <name type="scientific">Rickettsiella grylli</name>
    <dbReference type="NCBI Taxonomy" id="59196"/>
    <lineage>
        <taxon>Bacteria</taxon>
        <taxon>Pseudomonadati</taxon>
        <taxon>Pseudomonadota</taxon>
        <taxon>Gammaproteobacteria</taxon>
        <taxon>Legionellales</taxon>
        <taxon>Coxiellaceae</taxon>
        <taxon>Rickettsiella</taxon>
    </lineage>
</organism>
<name>A8PMS3_9COXI</name>